<dbReference type="InterPro" id="IPR050759">
    <property type="entry name" value="Serine_protease_kringle"/>
</dbReference>
<dbReference type="InParanoid" id="A0A3B3HH60"/>
<sequence>MHYIKPKNPSFPPPSHVFLKTFPLPPPSSPISFVKGTMNATPEGVTCQRWDSQFPHNHSFLPEHFKCKNLTENHCRNPDGADYPWCFTTDPKQRIAKCTHIPRCDAEAKRKTGKVL</sequence>
<keyword evidence="2 3" id="KW-1015">Disulfide bond</keyword>
<dbReference type="CDD" id="cd00108">
    <property type="entry name" value="KR"/>
    <property type="match status" value="1"/>
</dbReference>
<name>A0A3B3HH60_ORYLA</name>
<evidence type="ECO:0000256" key="3">
    <source>
        <dbReference type="PROSITE-ProRule" id="PRU00121"/>
    </source>
</evidence>
<feature type="domain" description="Kringle" evidence="4">
    <location>
        <begin position="35"/>
        <end position="104"/>
    </location>
</feature>
<comment type="caution">
    <text evidence="3">Lacks conserved residue(s) required for the propagation of feature annotation.</text>
</comment>
<accession>A0A3B3HH60</accession>
<keyword evidence="6" id="KW-1185">Reference proteome</keyword>
<reference evidence="5" key="2">
    <citation type="submission" date="2025-08" db="UniProtKB">
        <authorList>
            <consortium name="Ensembl"/>
        </authorList>
    </citation>
    <scope>IDENTIFICATION</scope>
    <source>
        <strain evidence="5">Hd-rR</strain>
    </source>
</reference>
<reference evidence="5" key="3">
    <citation type="submission" date="2025-09" db="UniProtKB">
        <authorList>
            <consortium name="Ensembl"/>
        </authorList>
    </citation>
    <scope>IDENTIFICATION</scope>
    <source>
        <strain evidence="5">Hd-rR</strain>
    </source>
</reference>
<dbReference type="STRING" id="8090.ENSORLP00000031012"/>
<evidence type="ECO:0000313" key="6">
    <source>
        <dbReference type="Proteomes" id="UP000001038"/>
    </source>
</evidence>
<dbReference type="Bgee" id="ENSORLG00000030537">
    <property type="expression patterns" value="Expressed in testis and 10 other cell types or tissues"/>
</dbReference>
<dbReference type="InterPro" id="IPR013806">
    <property type="entry name" value="Kringle-like"/>
</dbReference>
<dbReference type="Proteomes" id="UP000001038">
    <property type="component" value="Chromosome 23"/>
</dbReference>
<dbReference type="PROSITE" id="PS50070">
    <property type="entry name" value="KRINGLE_2"/>
    <property type="match status" value="1"/>
</dbReference>
<dbReference type="GeneTree" id="ENSGT00940000180244"/>
<proteinExistence type="predicted"/>
<dbReference type="PANTHER" id="PTHR24261">
    <property type="entry name" value="PLASMINOGEN-RELATED"/>
    <property type="match status" value="1"/>
</dbReference>
<dbReference type="InterPro" id="IPR038178">
    <property type="entry name" value="Kringle_sf"/>
</dbReference>
<feature type="disulfide bond" evidence="3">
    <location>
        <begin position="47"/>
        <end position="86"/>
    </location>
</feature>
<evidence type="ECO:0000313" key="5">
    <source>
        <dbReference type="Ensembl" id="ENSORLP00000031012.1"/>
    </source>
</evidence>
<keyword evidence="1 3" id="KW-0420">Kringle</keyword>
<evidence type="ECO:0000256" key="2">
    <source>
        <dbReference type="ARBA" id="ARBA00023157"/>
    </source>
</evidence>
<dbReference type="PANTHER" id="PTHR24261:SF8">
    <property type="entry name" value="HEPATOCYTE GROWTH FACTOR"/>
    <property type="match status" value="1"/>
</dbReference>
<dbReference type="InterPro" id="IPR000001">
    <property type="entry name" value="Kringle"/>
</dbReference>
<reference evidence="5 6" key="1">
    <citation type="journal article" date="2007" name="Nature">
        <title>The medaka draft genome and insights into vertebrate genome evolution.</title>
        <authorList>
            <person name="Kasahara M."/>
            <person name="Naruse K."/>
            <person name="Sasaki S."/>
            <person name="Nakatani Y."/>
            <person name="Qu W."/>
            <person name="Ahsan B."/>
            <person name="Yamada T."/>
            <person name="Nagayasu Y."/>
            <person name="Doi K."/>
            <person name="Kasai Y."/>
            <person name="Jindo T."/>
            <person name="Kobayashi D."/>
            <person name="Shimada A."/>
            <person name="Toyoda A."/>
            <person name="Kuroki Y."/>
            <person name="Fujiyama A."/>
            <person name="Sasaki T."/>
            <person name="Shimizu A."/>
            <person name="Asakawa S."/>
            <person name="Shimizu N."/>
            <person name="Hashimoto S."/>
            <person name="Yang J."/>
            <person name="Lee Y."/>
            <person name="Matsushima K."/>
            <person name="Sugano S."/>
            <person name="Sakaizumi M."/>
            <person name="Narita T."/>
            <person name="Ohishi K."/>
            <person name="Haga S."/>
            <person name="Ohta F."/>
            <person name="Nomoto H."/>
            <person name="Nogata K."/>
            <person name="Morishita T."/>
            <person name="Endo T."/>
            <person name="Shin-I T."/>
            <person name="Takeda H."/>
            <person name="Morishita S."/>
            <person name="Kohara Y."/>
        </authorList>
    </citation>
    <scope>NUCLEOTIDE SEQUENCE [LARGE SCALE GENOMIC DNA]</scope>
    <source>
        <strain evidence="5 6">Hd-rR</strain>
    </source>
</reference>
<dbReference type="Gene3D" id="2.40.20.10">
    <property type="entry name" value="Plasminogen Kringle 4"/>
    <property type="match status" value="1"/>
</dbReference>
<feature type="disulfide bond" evidence="3">
    <location>
        <begin position="75"/>
        <end position="98"/>
    </location>
</feature>
<dbReference type="PRINTS" id="PR00018">
    <property type="entry name" value="KRINGLE"/>
</dbReference>
<dbReference type="Pfam" id="PF00051">
    <property type="entry name" value="Kringle"/>
    <property type="match status" value="1"/>
</dbReference>
<evidence type="ECO:0000259" key="4">
    <source>
        <dbReference type="PROSITE" id="PS50070"/>
    </source>
</evidence>
<protein>
    <recommendedName>
        <fullName evidence="4">Kringle domain-containing protein</fullName>
    </recommendedName>
</protein>
<dbReference type="AlphaFoldDB" id="A0A3B3HH60"/>
<organism evidence="5 6">
    <name type="scientific">Oryzias latipes</name>
    <name type="common">Japanese rice fish</name>
    <name type="synonym">Japanese killifish</name>
    <dbReference type="NCBI Taxonomy" id="8090"/>
    <lineage>
        <taxon>Eukaryota</taxon>
        <taxon>Metazoa</taxon>
        <taxon>Chordata</taxon>
        <taxon>Craniata</taxon>
        <taxon>Vertebrata</taxon>
        <taxon>Euteleostomi</taxon>
        <taxon>Actinopterygii</taxon>
        <taxon>Neopterygii</taxon>
        <taxon>Teleostei</taxon>
        <taxon>Neoteleostei</taxon>
        <taxon>Acanthomorphata</taxon>
        <taxon>Ovalentaria</taxon>
        <taxon>Atherinomorphae</taxon>
        <taxon>Beloniformes</taxon>
        <taxon>Adrianichthyidae</taxon>
        <taxon>Oryziinae</taxon>
        <taxon>Oryzias</taxon>
    </lineage>
</organism>
<evidence type="ECO:0000256" key="1">
    <source>
        <dbReference type="ARBA" id="ARBA00022572"/>
    </source>
</evidence>
<dbReference type="SUPFAM" id="SSF57440">
    <property type="entry name" value="Kringle-like"/>
    <property type="match status" value="1"/>
</dbReference>
<dbReference type="SMART" id="SM00130">
    <property type="entry name" value="KR"/>
    <property type="match status" value="1"/>
</dbReference>
<dbReference type="Ensembl" id="ENSORLT00000030502.1">
    <property type="protein sequence ID" value="ENSORLP00000031012.1"/>
    <property type="gene ID" value="ENSORLG00000030537.1"/>
</dbReference>